<keyword evidence="5" id="KW-0547">Nucleotide-binding</keyword>
<dbReference type="SUPFAM" id="SSF52540">
    <property type="entry name" value="P-loop containing nucleoside triphosphate hydrolases"/>
    <property type="match status" value="1"/>
</dbReference>
<keyword evidence="11" id="KW-1185">Reference proteome</keyword>
<reference evidence="10 11" key="1">
    <citation type="submission" date="2024-06" db="EMBL/GenBank/DDBJ databases">
        <title>Genomic Encyclopedia of Type Strains, Phase IV (KMG-IV): sequencing the most valuable type-strain genomes for metagenomic binning, comparative biology and taxonomic classification.</title>
        <authorList>
            <person name="Goeker M."/>
        </authorList>
    </citation>
    <scope>NUCLEOTIDE SEQUENCE [LARGE SCALE GENOMIC DNA]</scope>
    <source>
        <strain evidence="10 11">DSM 19730</strain>
    </source>
</reference>
<evidence type="ECO:0000256" key="7">
    <source>
        <dbReference type="ARBA" id="ARBA00022970"/>
    </source>
</evidence>
<feature type="domain" description="ABC transporter" evidence="9">
    <location>
        <begin position="8"/>
        <end position="252"/>
    </location>
</feature>
<gene>
    <name evidence="10" type="ORF">ABID44_003058</name>
</gene>
<keyword evidence="4" id="KW-1003">Cell membrane</keyword>
<evidence type="ECO:0000256" key="4">
    <source>
        <dbReference type="ARBA" id="ARBA00022475"/>
    </source>
</evidence>
<evidence type="ECO:0000259" key="9">
    <source>
        <dbReference type="PROSITE" id="PS50893"/>
    </source>
</evidence>
<dbReference type="PIRSF" id="PIRSF039085">
    <property type="entry name" value="ABC_ATPase_HisP"/>
    <property type="match status" value="1"/>
</dbReference>
<proteinExistence type="inferred from homology"/>
<dbReference type="InterPro" id="IPR050086">
    <property type="entry name" value="MetN_ABC_transporter-like"/>
</dbReference>
<dbReference type="PROSITE" id="PS50893">
    <property type="entry name" value="ABC_TRANSPORTER_2"/>
    <property type="match status" value="1"/>
</dbReference>
<keyword evidence="8" id="KW-0472">Membrane</keyword>
<dbReference type="PROSITE" id="PS00211">
    <property type="entry name" value="ABC_TRANSPORTER_1"/>
    <property type="match status" value="1"/>
</dbReference>
<dbReference type="Gene3D" id="3.40.50.300">
    <property type="entry name" value="P-loop containing nucleotide triphosphate hydrolases"/>
    <property type="match status" value="1"/>
</dbReference>
<organism evidence="10 11">
    <name type="scientific">Aquamicrobium ahrensii</name>
    <dbReference type="NCBI Taxonomy" id="469551"/>
    <lineage>
        <taxon>Bacteria</taxon>
        <taxon>Pseudomonadati</taxon>
        <taxon>Pseudomonadota</taxon>
        <taxon>Alphaproteobacteria</taxon>
        <taxon>Hyphomicrobiales</taxon>
        <taxon>Phyllobacteriaceae</taxon>
        <taxon>Aquamicrobium</taxon>
    </lineage>
</organism>
<name>A0ABV2KNU2_9HYPH</name>
<dbReference type="CDD" id="cd03262">
    <property type="entry name" value="ABC_HisP_GlnQ"/>
    <property type="match status" value="1"/>
</dbReference>
<keyword evidence="6 10" id="KW-0067">ATP-binding</keyword>
<dbReference type="PANTHER" id="PTHR43166">
    <property type="entry name" value="AMINO ACID IMPORT ATP-BINDING PROTEIN"/>
    <property type="match status" value="1"/>
</dbReference>
<evidence type="ECO:0000256" key="6">
    <source>
        <dbReference type="ARBA" id="ARBA00022840"/>
    </source>
</evidence>
<evidence type="ECO:0000256" key="8">
    <source>
        <dbReference type="ARBA" id="ARBA00023136"/>
    </source>
</evidence>
<dbReference type="EMBL" id="JBEPMN010000014">
    <property type="protein sequence ID" value="MET3662709.1"/>
    <property type="molecule type" value="Genomic_DNA"/>
</dbReference>
<dbReference type="InterPro" id="IPR003439">
    <property type="entry name" value="ABC_transporter-like_ATP-bd"/>
</dbReference>
<dbReference type="Pfam" id="PF00005">
    <property type="entry name" value="ABC_tran"/>
    <property type="match status" value="1"/>
</dbReference>
<dbReference type="InterPro" id="IPR027417">
    <property type="entry name" value="P-loop_NTPase"/>
</dbReference>
<comment type="subcellular location">
    <subcellularLocation>
        <location evidence="1">Cell membrane</location>
        <topology evidence="1">Peripheral membrane protein</topology>
    </subcellularLocation>
</comment>
<evidence type="ECO:0000313" key="10">
    <source>
        <dbReference type="EMBL" id="MET3662709.1"/>
    </source>
</evidence>
<keyword evidence="7" id="KW-0029">Amino-acid transport</keyword>
<keyword evidence="3" id="KW-0813">Transport</keyword>
<dbReference type="RefSeq" id="WP_354152557.1">
    <property type="nucleotide sequence ID" value="NZ_JBEPMN010000014.1"/>
</dbReference>
<evidence type="ECO:0000256" key="1">
    <source>
        <dbReference type="ARBA" id="ARBA00004202"/>
    </source>
</evidence>
<evidence type="ECO:0000313" key="11">
    <source>
        <dbReference type="Proteomes" id="UP001549143"/>
    </source>
</evidence>
<dbReference type="GO" id="GO:0005524">
    <property type="term" value="F:ATP binding"/>
    <property type="evidence" value="ECO:0007669"/>
    <property type="project" value="UniProtKB-KW"/>
</dbReference>
<evidence type="ECO:0000256" key="5">
    <source>
        <dbReference type="ARBA" id="ARBA00022741"/>
    </source>
</evidence>
<dbReference type="SMART" id="SM00382">
    <property type="entry name" value="AAA"/>
    <property type="match status" value="1"/>
</dbReference>
<evidence type="ECO:0000256" key="2">
    <source>
        <dbReference type="ARBA" id="ARBA00005417"/>
    </source>
</evidence>
<dbReference type="InterPro" id="IPR003593">
    <property type="entry name" value="AAA+_ATPase"/>
</dbReference>
<dbReference type="InterPro" id="IPR017871">
    <property type="entry name" value="ABC_transporter-like_CS"/>
</dbReference>
<accession>A0ABV2KNU2</accession>
<dbReference type="Proteomes" id="UP001549143">
    <property type="component" value="Unassembled WGS sequence"/>
</dbReference>
<comment type="caution">
    <text evidence="10">The sequence shown here is derived from an EMBL/GenBank/DDBJ whole genome shotgun (WGS) entry which is preliminary data.</text>
</comment>
<evidence type="ECO:0000256" key="3">
    <source>
        <dbReference type="ARBA" id="ARBA00022448"/>
    </source>
</evidence>
<dbReference type="PANTHER" id="PTHR43166:SF9">
    <property type="entry name" value="GLUTAMATE_ASPARTATE IMPORT ATP-BINDING PROTEIN GLTL"/>
    <property type="match status" value="1"/>
</dbReference>
<protein>
    <submittedName>
        <fullName evidence="10">Polar amino acid transport system ATP-binding protein</fullName>
    </submittedName>
</protein>
<comment type="similarity">
    <text evidence="2">Belongs to the ABC transporter superfamily.</text>
</comment>
<sequence length="271" mass="29534">MKNRDTAIEIRGLRKSFGNVTVLDNIDLDIPRSAVTCIIGPSGSGKSTLLRCMAFLTDFEEGSILIEGQALGYAREGQTRRACTAREINAAREKVGFVFQQFNLWPHLSVLENVAMPLRLVNKLSKTEAAEKARKALVKVGLADHVLKYPSFLSGGQQQRVGIARALAQDPHIILFDEPTSALDPELVGEVLQVMRDLADEGMTMVIVTHEMGFASQVADLVVFTDKGVIPAKGSPGEIFGNPDNPRVQAFLANYFERNTIRPASVEAALA</sequence>
<dbReference type="InterPro" id="IPR030679">
    <property type="entry name" value="ABC_ATPase_HisP-typ"/>
</dbReference>